<keyword evidence="7" id="KW-0472">Membrane</keyword>
<name>A0A8B8R4D0_CAMFR</name>
<evidence type="ECO:0000256" key="13">
    <source>
        <dbReference type="SAM" id="SignalP"/>
    </source>
</evidence>
<dbReference type="SMART" id="SM00409">
    <property type="entry name" value="IG"/>
    <property type="match status" value="1"/>
</dbReference>
<feature type="signal peptide" evidence="13">
    <location>
        <begin position="1"/>
        <end position="21"/>
    </location>
</feature>
<dbReference type="PROSITE" id="PS50835">
    <property type="entry name" value="IG_LIKE"/>
    <property type="match status" value="1"/>
</dbReference>
<dbReference type="PANTHER" id="PTHR11860:SF101">
    <property type="entry name" value="CMRF35-LIKE MOLECULE 1"/>
    <property type="match status" value="1"/>
</dbReference>
<dbReference type="KEGG" id="cfr:116656737"/>
<protein>
    <submittedName>
        <fullName evidence="16">CMRF35-like molecule 5</fullName>
    </submittedName>
</protein>
<dbReference type="Pfam" id="PF07686">
    <property type="entry name" value="V-set"/>
    <property type="match status" value="1"/>
</dbReference>
<dbReference type="PANTHER" id="PTHR11860">
    <property type="entry name" value="POLYMERIC-IMMUNOGLOBULIN RECEPTOR"/>
    <property type="match status" value="1"/>
</dbReference>
<dbReference type="InterPro" id="IPR013106">
    <property type="entry name" value="Ig_V-set"/>
</dbReference>
<feature type="chain" id="PRO_5034640013" evidence="13">
    <location>
        <begin position="22"/>
        <end position="219"/>
    </location>
</feature>
<keyword evidence="5" id="KW-0391">Immunity</keyword>
<evidence type="ECO:0000256" key="10">
    <source>
        <dbReference type="ARBA" id="ARBA00023319"/>
    </source>
</evidence>
<keyword evidence="9" id="KW-0675">Receptor</keyword>
<keyword evidence="4 13" id="KW-0732">Signal</keyword>
<evidence type="ECO:0000256" key="5">
    <source>
        <dbReference type="ARBA" id="ARBA00022859"/>
    </source>
</evidence>
<evidence type="ECO:0000259" key="14">
    <source>
        <dbReference type="PROSITE" id="PS50835"/>
    </source>
</evidence>
<evidence type="ECO:0000256" key="12">
    <source>
        <dbReference type="SAM" id="MobiDB-lite"/>
    </source>
</evidence>
<dbReference type="CDD" id="cd05716">
    <property type="entry name" value="IgV_pIgR_like"/>
    <property type="match status" value="1"/>
</dbReference>
<keyword evidence="6" id="KW-1133">Transmembrane helix</keyword>
<dbReference type="InterPro" id="IPR036179">
    <property type="entry name" value="Ig-like_dom_sf"/>
</dbReference>
<dbReference type="InterPro" id="IPR007110">
    <property type="entry name" value="Ig-like_dom"/>
</dbReference>
<dbReference type="SUPFAM" id="SSF48726">
    <property type="entry name" value="Immunoglobulin"/>
    <property type="match status" value="1"/>
</dbReference>
<keyword evidence="3" id="KW-0812">Transmembrane</keyword>
<dbReference type="Proteomes" id="UP000694856">
    <property type="component" value="Chromosome 16"/>
</dbReference>
<evidence type="ECO:0000256" key="1">
    <source>
        <dbReference type="ARBA" id="ARBA00004251"/>
    </source>
</evidence>
<comment type="similarity">
    <text evidence="11">Belongs to the CD300 family.</text>
</comment>
<evidence type="ECO:0000256" key="4">
    <source>
        <dbReference type="ARBA" id="ARBA00022729"/>
    </source>
</evidence>
<keyword evidence="10" id="KW-0393">Immunoglobulin domain</keyword>
<keyword evidence="8" id="KW-1015">Disulfide bond</keyword>
<dbReference type="InterPro" id="IPR003599">
    <property type="entry name" value="Ig_sub"/>
</dbReference>
<organism evidence="15 16">
    <name type="scientific">Camelus ferus</name>
    <name type="common">Wild bactrian camel</name>
    <name type="synonym">Camelus bactrianus ferus</name>
    <dbReference type="NCBI Taxonomy" id="419612"/>
    <lineage>
        <taxon>Eukaryota</taxon>
        <taxon>Metazoa</taxon>
        <taxon>Chordata</taxon>
        <taxon>Craniata</taxon>
        <taxon>Vertebrata</taxon>
        <taxon>Euteleostomi</taxon>
        <taxon>Mammalia</taxon>
        <taxon>Eutheria</taxon>
        <taxon>Laurasiatheria</taxon>
        <taxon>Artiodactyla</taxon>
        <taxon>Tylopoda</taxon>
        <taxon>Camelidae</taxon>
        <taxon>Camelus</taxon>
    </lineage>
</organism>
<dbReference type="Gene3D" id="2.60.40.10">
    <property type="entry name" value="Immunoglobulins"/>
    <property type="match status" value="1"/>
</dbReference>
<evidence type="ECO:0000313" key="16">
    <source>
        <dbReference type="RefSeq" id="XP_032312797.1"/>
    </source>
</evidence>
<keyword evidence="15" id="KW-1185">Reference proteome</keyword>
<dbReference type="InterPro" id="IPR050671">
    <property type="entry name" value="CD300_family_receptors"/>
</dbReference>
<proteinExistence type="inferred from homology"/>
<gene>
    <name evidence="16" type="primary">LOC116656737</name>
</gene>
<reference evidence="16" key="1">
    <citation type="submission" date="2025-08" db="UniProtKB">
        <authorList>
            <consortium name="RefSeq"/>
        </authorList>
    </citation>
    <scope>IDENTIFICATION</scope>
    <source>
        <tissue evidence="16">Ear skin</tissue>
    </source>
</reference>
<sequence>MGGRTTWLLPALLLLFHPGSAAITSPKAARGLERGSLTVQCQYGPGWELYVKWWCRGADWGCCKFFVKTTGSEQEVKKDRVSIKDNQKNRSFTVTMEKLRLNDADTYWCGIERAGTDLGVQVEVTVDPAPGAVPTTTSTTTTFTAPVTTGDTRGHPSNGGRPHGNRKTVLNADHVPTTSGDMNLQVNRRLWHPCPDVFLPLLWKETLVPAPSLTSYVHG</sequence>
<comment type="subcellular location">
    <subcellularLocation>
        <location evidence="1">Cell membrane</location>
        <topology evidence="1">Single-pass type I membrane protein</topology>
    </subcellularLocation>
</comment>
<feature type="region of interest" description="Disordered" evidence="12">
    <location>
        <begin position="130"/>
        <end position="168"/>
    </location>
</feature>
<evidence type="ECO:0000313" key="15">
    <source>
        <dbReference type="Proteomes" id="UP000694856"/>
    </source>
</evidence>
<evidence type="ECO:0000256" key="9">
    <source>
        <dbReference type="ARBA" id="ARBA00023170"/>
    </source>
</evidence>
<dbReference type="AlphaFoldDB" id="A0A8B8R4D0"/>
<dbReference type="RefSeq" id="XP_032312797.1">
    <property type="nucleotide sequence ID" value="XM_032456906.1"/>
</dbReference>
<evidence type="ECO:0000256" key="2">
    <source>
        <dbReference type="ARBA" id="ARBA00022475"/>
    </source>
</evidence>
<feature type="compositionally biased region" description="Low complexity" evidence="12">
    <location>
        <begin position="135"/>
        <end position="151"/>
    </location>
</feature>
<dbReference type="InterPro" id="IPR013783">
    <property type="entry name" value="Ig-like_fold"/>
</dbReference>
<dbReference type="GO" id="GO:0004888">
    <property type="term" value="F:transmembrane signaling receptor activity"/>
    <property type="evidence" value="ECO:0007669"/>
    <property type="project" value="TreeGrafter"/>
</dbReference>
<evidence type="ECO:0000256" key="7">
    <source>
        <dbReference type="ARBA" id="ARBA00023136"/>
    </source>
</evidence>
<evidence type="ECO:0000256" key="6">
    <source>
        <dbReference type="ARBA" id="ARBA00022989"/>
    </source>
</evidence>
<feature type="domain" description="Ig-like" evidence="14">
    <location>
        <begin position="10"/>
        <end position="125"/>
    </location>
</feature>
<dbReference type="FunFam" id="2.60.40.10:FF:000370">
    <property type="entry name" value="CMRF35-like molecule 1"/>
    <property type="match status" value="1"/>
</dbReference>
<evidence type="ECO:0000256" key="3">
    <source>
        <dbReference type="ARBA" id="ARBA00022692"/>
    </source>
</evidence>
<evidence type="ECO:0000256" key="11">
    <source>
        <dbReference type="ARBA" id="ARBA00043958"/>
    </source>
</evidence>
<evidence type="ECO:0000256" key="8">
    <source>
        <dbReference type="ARBA" id="ARBA00023157"/>
    </source>
</evidence>
<dbReference type="GO" id="GO:0005886">
    <property type="term" value="C:plasma membrane"/>
    <property type="evidence" value="ECO:0007669"/>
    <property type="project" value="UniProtKB-SubCell"/>
</dbReference>
<accession>A0A8B8R4D0</accession>
<keyword evidence="2" id="KW-1003">Cell membrane</keyword>
<dbReference type="GeneID" id="116656737"/>
<dbReference type="GO" id="GO:0002376">
    <property type="term" value="P:immune system process"/>
    <property type="evidence" value="ECO:0007669"/>
    <property type="project" value="UniProtKB-KW"/>
</dbReference>